<dbReference type="OrthoDB" id="9757876at2"/>
<evidence type="ECO:0000256" key="3">
    <source>
        <dbReference type="ARBA" id="ARBA00022448"/>
    </source>
</evidence>
<dbReference type="Gene3D" id="3.30.2090.10">
    <property type="entry name" value="Multidrug efflux transporter AcrB TolC docking domain, DN and DC subdomains"/>
    <property type="match status" value="2"/>
</dbReference>
<keyword evidence="3" id="KW-0813">Transport</keyword>
<dbReference type="FunFam" id="3.30.70.1430:FF:000001">
    <property type="entry name" value="Efflux pump membrane transporter"/>
    <property type="match status" value="1"/>
</dbReference>
<dbReference type="STRING" id="584708.Apau_0639"/>
<gene>
    <name evidence="10" type="ORF">Apau_0639</name>
</gene>
<keyword evidence="8 9" id="KW-0472">Membrane</keyword>
<keyword evidence="7 9" id="KW-1133">Transmembrane helix</keyword>
<dbReference type="EMBL" id="CM001022">
    <property type="protein sequence ID" value="EFQ23068.1"/>
    <property type="molecule type" value="Genomic_DNA"/>
</dbReference>
<evidence type="ECO:0000313" key="11">
    <source>
        <dbReference type="Proteomes" id="UP000005096"/>
    </source>
</evidence>
<dbReference type="Gene3D" id="3.30.70.1320">
    <property type="entry name" value="Multidrug efflux transporter AcrB pore domain like"/>
    <property type="match status" value="1"/>
</dbReference>
<proteinExistence type="inferred from homology"/>
<dbReference type="Proteomes" id="UP000005096">
    <property type="component" value="Chromosome"/>
</dbReference>
<evidence type="ECO:0000256" key="1">
    <source>
        <dbReference type="ARBA" id="ARBA00004429"/>
    </source>
</evidence>
<protein>
    <submittedName>
        <fullName evidence="10">Transporter, hydrophobe/amphiphile efflux-1 (HAE1) family</fullName>
    </submittedName>
</protein>
<evidence type="ECO:0000256" key="6">
    <source>
        <dbReference type="ARBA" id="ARBA00022692"/>
    </source>
</evidence>
<dbReference type="SUPFAM" id="SSF82693">
    <property type="entry name" value="Multidrug efflux transporter AcrB pore domain, PN1, PN2, PC1 and PC2 subdomains"/>
    <property type="match status" value="4"/>
</dbReference>
<feature type="transmembrane region" description="Helical" evidence="9">
    <location>
        <begin position="969"/>
        <end position="988"/>
    </location>
</feature>
<evidence type="ECO:0000256" key="9">
    <source>
        <dbReference type="SAM" id="Phobius"/>
    </source>
</evidence>
<dbReference type="GO" id="GO:0015562">
    <property type="term" value="F:efflux transmembrane transporter activity"/>
    <property type="evidence" value="ECO:0007669"/>
    <property type="project" value="InterPro"/>
</dbReference>
<dbReference type="GO" id="GO:0005886">
    <property type="term" value="C:plasma membrane"/>
    <property type="evidence" value="ECO:0007669"/>
    <property type="project" value="UniProtKB-SubCell"/>
</dbReference>
<dbReference type="GO" id="GO:0042910">
    <property type="term" value="F:xenobiotic transmembrane transporter activity"/>
    <property type="evidence" value="ECO:0007669"/>
    <property type="project" value="TreeGrafter"/>
</dbReference>
<dbReference type="Gene3D" id="3.30.70.1440">
    <property type="entry name" value="Multidrug efflux transporter AcrB pore domain"/>
    <property type="match status" value="1"/>
</dbReference>
<evidence type="ECO:0000256" key="5">
    <source>
        <dbReference type="ARBA" id="ARBA00022519"/>
    </source>
</evidence>
<evidence type="ECO:0000256" key="7">
    <source>
        <dbReference type="ARBA" id="ARBA00022989"/>
    </source>
</evidence>
<feature type="transmembrane region" description="Helical" evidence="9">
    <location>
        <begin position="531"/>
        <end position="554"/>
    </location>
</feature>
<dbReference type="InterPro" id="IPR004764">
    <property type="entry name" value="MdtF-like"/>
</dbReference>
<keyword evidence="5" id="KW-0997">Cell inner membrane</keyword>
<dbReference type="Gene3D" id="1.20.1640.10">
    <property type="entry name" value="Multidrug efflux transporter AcrB transmembrane domain"/>
    <property type="match status" value="2"/>
</dbReference>
<dbReference type="PaxDb" id="584708-Apau_0639"/>
<dbReference type="Gene3D" id="3.30.70.1430">
    <property type="entry name" value="Multidrug efflux transporter AcrB pore domain"/>
    <property type="match status" value="2"/>
</dbReference>
<dbReference type="GO" id="GO:0009636">
    <property type="term" value="P:response to toxic substance"/>
    <property type="evidence" value="ECO:0007669"/>
    <property type="project" value="UniProtKB-ARBA"/>
</dbReference>
<accession>E3D0Y6</accession>
<evidence type="ECO:0000256" key="4">
    <source>
        <dbReference type="ARBA" id="ARBA00022475"/>
    </source>
</evidence>
<dbReference type="AlphaFoldDB" id="E3D0Y6"/>
<feature type="transmembrane region" description="Helical" evidence="9">
    <location>
        <begin position="868"/>
        <end position="888"/>
    </location>
</feature>
<feature type="transmembrane region" description="Helical" evidence="9">
    <location>
        <begin position="895"/>
        <end position="917"/>
    </location>
</feature>
<feature type="transmembrane region" description="Helical" evidence="9">
    <location>
        <begin position="342"/>
        <end position="361"/>
    </location>
</feature>
<dbReference type="InterPro" id="IPR001036">
    <property type="entry name" value="Acrflvin-R"/>
</dbReference>
<keyword evidence="6 9" id="KW-0812">Transmembrane</keyword>
<evidence type="ECO:0000313" key="10">
    <source>
        <dbReference type="EMBL" id="EFQ23068.1"/>
    </source>
</evidence>
<dbReference type="Pfam" id="PF00873">
    <property type="entry name" value="ACR_tran"/>
    <property type="match status" value="1"/>
</dbReference>
<dbReference type="PANTHER" id="PTHR32063">
    <property type="match status" value="1"/>
</dbReference>
<dbReference type="FunFam" id="1.20.1640.10:FF:000001">
    <property type="entry name" value="Efflux pump membrane transporter"/>
    <property type="match status" value="1"/>
</dbReference>
<dbReference type="SUPFAM" id="SSF82866">
    <property type="entry name" value="Multidrug efflux transporter AcrB transmembrane domain"/>
    <property type="match status" value="2"/>
</dbReference>
<name>E3D0Y6_9BACT</name>
<feature type="transmembrane region" description="Helical" evidence="9">
    <location>
        <begin position="436"/>
        <end position="460"/>
    </location>
</feature>
<organism evidence="10 11">
    <name type="scientific">Aminomonas paucivorans DSM 12260</name>
    <dbReference type="NCBI Taxonomy" id="584708"/>
    <lineage>
        <taxon>Bacteria</taxon>
        <taxon>Thermotogati</taxon>
        <taxon>Synergistota</taxon>
        <taxon>Synergistia</taxon>
        <taxon>Synergistales</taxon>
        <taxon>Synergistaceae</taxon>
        <taxon>Aminomonas</taxon>
    </lineage>
</organism>
<feature type="transmembrane region" description="Helical" evidence="9">
    <location>
        <begin position="472"/>
        <end position="499"/>
    </location>
</feature>
<dbReference type="NCBIfam" id="NF000282">
    <property type="entry name" value="RND_permease_1"/>
    <property type="match status" value="1"/>
</dbReference>
<feature type="transmembrane region" description="Helical" evidence="9">
    <location>
        <begin position="1000"/>
        <end position="1023"/>
    </location>
</feature>
<evidence type="ECO:0000256" key="8">
    <source>
        <dbReference type="ARBA" id="ARBA00023136"/>
    </source>
</evidence>
<comment type="similarity">
    <text evidence="2">Belongs to the resistance-nodulation-cell division (RND) (TC 2.A.6) family.</text>
</comment>
<dbReference type="PRINTS" id="PR00702">
    <property type="entry name" value="ACRIFLAVINRP"/>
</dbReference>
<comment type="subcellular location">
    <subcellularLocation>
        <location evidence="1">Cell inner membrane</location>
        <topology evidence="1">Multi-pass membrane protein</topology>
    </subcellularLocation>
</comment>
<dbReference type="InterPro" id="IPR027463">
    <property type="entry name" value="AcrB_DN_DC_subdom"/>
</dbReference>
<dbReference type="HOGENOM" id="CLU_002755_1_1_0"/>
<sequence length="1051" mass="114026">MFSALFIRRPILASVLSIVILLAGGIAMVTLPVAQFPDIVPPQVQVSAVYPGADPEVIAQTVASPLENRINGVDDMIYMNSVSSGSGAMTLNVTFAIGTDPDQATINVNNRVQMALSSLPDDVRRYGVTVQKVSPNMLLMISLNSPDGRYDTIYLNNYALVNLVDDMKRIPGVGDAVIYGSKDYAMRVWLRPDRLAQLKLTPSDVIQVIQEQNSQFAVGRLGQKPTEANLDRNFLMTTRGRLSTPEEFENIILRANPDGTVLYLRDVARVELGAKEYNFDGTMNGKPTIPIGIMLAPGANALKVADLVKEKLAELSQRFPQGVVASIPYDTTEFVRISIEEVVKTLMEAMVLVFLVVFLFLQNWRATLIPCLAVPVSIVGTFAGMKLFGFSINTLTLFGMVLAIGIVVDDAIVVLENVDRHMEEDRLAPKEAALKAMEEVTGPVIAIVLVLASVFVPVAFMGGMTGQMYKQFAITLSVSVVISGFVALTLTPALCGILLKPRHGDEKFVLFRKFNEAFESLTRSYSDGVRFLLRHVVLALGIVLALGAATAGVFRMVPSALVPDEDQGYAMAMVRLGDGISLNHTEKVVRKFDAVLAKDPLVKDTMTFAGYNMLSGTLQSNYGTSFIMLKDWKERPRPDQSSFAFVKNLLAKTWGIPEGQVWVFNPPPISGLSNTGGFEGYLQDRSGGDALDLGKATKAFLEAAAKRPEVTGLRTTFAPTIPQMFANLDRNRARALGVPINQVFATMASTFGSYYVNDFDKLGRTFQVLVQSDAPFRDRPDDLRYVYVRSNKGDMIPLLSLLDLKPRLGPEVMERFNAFPAASVTGDPAPGYTSGQAIQAMEEVAREVLPKDYTLAWTGSAYQEQETGSATVVAFGLGIIMVFLILAAQYEKWSLPLAVVLAVPFALFGAILAVWLRGLANDIYFQIALVTLIGLASKNAILIVEFALMRHQQGLSLFEAAAEAAHLRFRPIIMTSLAFILGCLPLMLSTGAGSASRHSIGTAVVGGMLAATGIAIFFIPSFFELIMKATHGIHGEHDPAAPADGSGEAKA</sequence>
<dbReference type="PANTHER" id="PTHR32063:SF11">
    <property type="entry name" value="CATION OR DRUG EFFLUX SYSTEM PROTEIN"/>
    <property type="match status" value="1"/>
</dbReference>
<feature type="transmembrane region" description="Helical" evidence="9">
    <location>
        <begin position="923"/>
        <end position="948"/>
    </location>
</feature>
<dbReference type="SUPFAM" id="SSF82714">
    <property type="entry name" value="Multidrug efflux transporter AcrB TolC docking domain, DN and DC subdomains"/>
    <property type="match status" value="2"/>
</dbReference>
<evidence type="ECO:0000256" key="2">
    <source>
        <dbReference type="ARBA" id="ARBA00010942"/>
    </source>
</evidence>
<keyword evidence="11" id="KW-1185">Reference proteome</keyword>
<feature type="transmembrane region" description="Helical" evidence="9">
    <location>
        <begin position="368"/>
        <end position="389"/>
    </location>
</feature>
<dbReference type="NCBIfam" id="TIGR00915">
    <property type="entry name" value="2A0602"/>
    <property type="match status" value="1"/>
</dbReference>
<dbReference type="RefSeq" id="WP_006300227.1">
    <property type="nucleotide sequence ID" value="NZ_CM001022.1"/>
</dbReference>
<keyword evidence="4" id="KW-1003">Cell membrane</keyword>
<dbReference type="eggNOG" id="COG0841">
    <property type="taxonomic scope" value="Bacteria"/>
</dbReference>
<feature type="transmembrane region" description="Helical" evidence="9">
    <location>
        <begin position="395"/>
        <end position="415"/>
    </location>
</feature>
<reference evidence="10 11" key="1">
    <citation type="journal article" date="2010" name="Stand. Genomic Sci.">
        <title>Non-contiguous finished genome sequence of Aminomonas paucivorans type strain (GLU-3).</title>
        <authorList>
            <person name="Pitluck S."/>
            <person name="Yasawong M."/>
            <person name="Held B."/>
            <person name="Lapidus A."/>
            <person name="Nolan M."/>
            <person name="Copeland A."/>
            <person name="Lucas S."/>
            <person name="Del Rio T.G."/>
            <person name="Tice H."/>
            <person name="Cheng J.F."/>
            <person name="Chertkov O."/>
            <person name="Goodwin L."/>
            <person name="Tapia R."/>
            <person name="Han C."/>
            <person name="Liolios K."/>
            <person name="Ivanova N."/>
            <person name="Mavromatis K."/>
            <person name="Ovchinnikova G."/>
            <person name="Pati A."/>
            <person name="Chen A."/>
            <person name="Palaniappan K."/>
            <person name="Land M."/>
            <person name="Hauser L."/>
            <person name="Chang Y.J."/>
            <person name="Jeffries C.D."/>
            <person name="Pukall R."/>
            <person name="Spring S."/>
            <person name="Rohde M."/>
            <person name="Sikorski J."/>
            <person name="Goker M."/>
            <person name="Woyke T."/>
            <person name="Bristow J."/>
            <person name="Eisen J.A."/>
            <person name="Markowitz V."/>
            <person name="Hugenholtz P."/>
            <person name="Kyrpides N.C."/>
            <person name="Klenk H.P."/>
        </authorList>
    </citation>
    <scope>NUCLEOTIDE SEQUENCE [LARGE SCALE GENOMIC DNA]</scope>
    <source>
        <strain evidence="10 11">DSM 12260</strain>
    </source>
</reference>